<dbReference type="InterPro" id="IPR036396">
    <property type="entry name" value="Cyt_P450_sf"/>
</dbReference>
<comment type="similarity">
    <text evidence="1">Belongs to the cytochrome P450 family.</text>
</comment>
<dbReference type="PANTHER" id="PTHR46696">
    <property type="entry name" value="P450, PUTATIVE (EUROFUNG)-RELATED"/>
    <property type="match status" value="1"/>
</dbReference>
<organism evidence="2 3">
    <name type="scientific">Myceligenerans indicum</name>
    <dbReference type="NCBI Taxonomy" id="2593663"/>
    <lineage>
        <taxon>Bacteria</taxon>
        <taxon>Bacillati</taxon>
        <taxon>Actinomycetota</taxon>
        <taxon>Actinomycetes</taxon>
        <taxon>Micrococcales</taxon>
        <taxon>Promicromonosporaceae</taxon>
        <taxon>Myceligenerans</taxon>
    </lineage>
</organism>
<proteinExistence type="inferred from homology"/>
<keyword evidence="3" id="KW-1185">Reference proteome</keyword>
<dbReference type="Proteomes" id="UP000675409">
    <property type="component" value="Unassembled WGS sequence"/>
</dbReference>
<dbReference type="RefSeq" id="WP_201850749.1">
    <property type="nucleotide sequence ID" value="NZ_JABBYC010000061.1"/>
</dbReference>
<dbReference type="PANTHER" id="PTHR46696:SF1">
    <property type="entry name" value="CYTOCHROME P450 YJIB-RELATED"/>
    <property type="match status" value="1"/>
</dbReference>
<gene>
    <name evidence="2" type="ORF">HGK34_20045</name>
</gene>
<dbReference type="SUPFAM" id="SSF48264">
    <property type="entry name" value="Cytochrome P450"/>
    <property type="match status" value="1"/>
</dbReference>
<dbReference type="Gene3D" id="1.10.630.10">
    <property type="entry name" value="Cytochrome P450"/>
    <property type="match status" value="1"/>
</dbReference>
<reference evidence="2 3" key="1">
    <citation type="journal article" date="2021" name="Arch. Microbiol.">
        <title>Myceligenerans indicum sp. nov., an actinobacterium isolated from mangrove sediment of Sundarbans, India.</title>
        <authorList>
            <person name="Asha K."/>
            <person name="Bhadury P."/>
        </authorList>
    </citation>
    <scope>NUCLEOTIDE SEQUENCE [LARGE SCALE GENOMIC DNA]</scope>
    <source>
        <strain evidence="2 3">I2</strain>
    </source>
</reference>
<dbReference type="EMBL" id="JABBYC010000061">
    <property type="protein sequence ID" value="MBL0888541.1"/>
    <property type="molecule type" value="Genomic_DNA"/>
</dbReference>
<evidence type="ECO:0000256" key="1">
    <source>
        <dbReference type="ARBA" id="ARBA00010617"/>
    </source>
</evidence>
<comment type="caution">
    <text evidence="2">The sequence shown here is derived from an EMBL/GenBank/DDBJ whole genome shotgun (WGS) entry which is preliminary data.</text>
</comment>
<accession>A0ABS1LQH7</accession>
<dbReference type="PRINTS" id="PR00359">
    <property type="entry name" value="BP450"/>
</dbReference>
<sequence length="418" mass="45883">MSVNVLDEGILPPQLTTVRDLDLLSVTTSGPDPQAAYARLQEQWGMVAPVEIEPGVPAWLVMGHPEICAIARDETNYSRDPRNWRWHRDGLLAADAAILAYCPPEPRNASFHHDGETRARLRQALDDALAALPEKAVVEYADTVCTRIIGELPDSGPLDLVADYGVKVGFLSMAAVFGFDHATATRLMADSMIISKLLPGALEARQRIGQVLMEHVRSRRGTPGRDLTTLMADHPGLESDLEVIDSIAVPVHGAASFVGAFISRTLHLLVADARFAERWGRGRLHVDEALDEVLWRDTPVPNAPAPRFAMVDHELDGKLVRAGDAIVLAVSAANHDPRVHTGDPWDEVGNRSHLAWSLGPHACPAPRQARLITRTAVQRVLRDLDVHLAVSQQEIRWAPSPWARHPVSLPVNYHRRAG</sequence>
<name>A0ABS1LQH7_9MICO</name>
<protein>
    <submittedName>
        <fullName evidence="2">Cytochrome P450</fullName>
    </submittedName>
</protein>
<dbReference type="InterPro" id="IPR002397">
    <property type="entry name" value="Cyt_P450_B"/>
</dbReference>
<evidence type="ECO:0000313" key="2">
    <source>
        <dbReference type="EMBL" id="MBL0888541.1"/>
    </source>
</evidence>
<evidence type="ECO:0000313" key="3">
    <source>
        <dbReference type="Proteomes" id="UP000675409"/>
    </source>
</evidence>